<sequence>MVNTIHIELRSGLLVASVSAYCWFISISSRSFLLRFNLIFALLVLCFSGNCLSFIVFGYGFGIKNNNCLSGFYDLDMVKYWYGVKTLYSGQMALVAWLCVGMHLAHFIQWMLDLISVKQVQWKNDTRRVLDK</sequence>
<protein>
    <submittedName>
        <fullName evidence="2">(rape) hypothetical protein</fullName>
    </submittedName>
</protein>
<keyword evidence="1" id="KW-0472">Membrane</keyword>
<dbReference type="AlphaFoldDB" id="A0A816TL54"/>
<accession>A0A816TL54</accession>
<gene>
    <name evidence="2" type="ORF">DARMORV10_A05P15470.1</name>
</gene>
<evidence type="ECO:0000313" key="2">
    <source>
        <dbReference type="EMBL" id="CAF2096688.1"/>
    </source>
</evidence>
<feature type="transmembrane region" description="Helical" evidence="1">
    <location>
        <begin position="94"/>
        <end position="112"/>
    </location>
</feature>
<proteinExistence type="predicted"/>
<keyword evidence="1" id="KW-0812">Transmembrane</keyword>
<reference evidence="2" key="1">
    <citation type="submission" date="2021-01" db="EMBL/GenBank/DDBJ databases">
        <authorList>
            <consortium name="Genoscope - CEA"/>
            <person name="William W."/>
        </authorList>
    </citation>
    <scope>NUCLEOTIDE SEQUENCE</scope>
</reference>
<feature type="transmembrane region" description="Helical" evidence="1">
    <location>
        <begin position="39"/>
        <end position="61"/>
    </location>
</feature>
<organism evidence="2">
    <name type="scientific">Brassica napus</name>
    <name type="common">Rape</name>
    <dbReference type="NCBI Taxonomy" id="3708"/>
    <lineage>
        <taxon>Eukaryota</taxon>
        <taxon>Viridiplantae</taxon>
        <taxon>Streptophyta</taxon>
        <taxon>Embryophyta</taxon>
        <taxon>Tracheophyta</taxon>
        <taxon>Spermatophyta</taxon>
        <taxon>Magnoliopsida</taxon>
        <taxon>eudicotyledons</taxon>
        <taxon>Gunneridae</taxon>
        <taxon>Pentapetalae</taxon>
        <taxon>rosids</taxon>
        <taxon>malvids</taxon>
        <taxon>Brassicales</taxon>
        <taxon>Brassicaceae</taxon>
        <taxon>Brassiceae</taxon>
        <taxon>Brassica</taxon>
    </lineage>
</organism>
<dbReference type="Proteomes" id="UP001295469">
    <property type="component" value="Chromosome A05"/>
</dbReference>
<evidence type="ECO:0000256" key="1">
    <source>
        <dbReference type="SAM" id="Phobius"/>
    </source>
</evidence>
<name>A0A816TL54_BRANA</name>
<feature type="non-terminal residue" evidence="2">
    <location>
        <position position="132"/>
    </location>
</feature>
<feature type="transmembrane region" description="Helical" evidence="1">
    <location>
        <begin position="12"/>
        <end position="33"/>
    </location>
</feature>
<keyword evidence="1" id="KW-1133">Transmembrane helix</keyword>
<dbReference type="EMBL" id="HG994359">
    <property type="protein sequence ID" value="CAF2096688.1"/>
    <property type="molecule type" value="Genomic_DNA"/>
</dbReference>